<feature type="chain" id="PRO_5026739844" description="mannan endo-1,4-beta-mannosidase" evidence="8">
    <location>
        <begin position="21"/>
        <end position="767"/>
    </location>
</feature>
<evidence type="ECO:0000256" key="5">
    <source>
        <dbReference type="ARBA" id="ARBA00022729"/>
    </source>
</evidence>
<evidence type="ECO:0000256" key="8">
    <source>
        <dbReference type="SAM" id="SignalP"/>
    </source>
</evidence>
<keyword evidence="4" id="KW-0964">Secreted</keyword>
<accession>A0A6J4JWQ9</accession>
<dbReference type="Gene3D" id="2.60.40.10">
    <property type="entry name" value="Immunoglobulins"/>
    <property type="match status" value="1"/>
</dbReference>
<evidence type="ECO:0000256" key="1">
    <source>
        <dbReference type="ARBA" id="ARBA00001678"/>
    </source>
</evidence>
<feature type="signal peptide" evidence="8">
    <location>
        <begin position="1"/>
        <end position="20"/>
    </location>
</feature>
<evidence type="ECO:0000256" key="3">
    <source>
        <dbReference type="ARBA" id="ARBA00012706"/>
    </source>
</evidence>
<dbReference type="InterPro" id="IPR013783">
    <property type="entry name" value="Ig-like_fold"/>
</dbReference>
<dbReference type="GO" id="GO:0000272">
    <property type="term" value="P:polysaccharide catabolic process"/>
    <property type="evidence" value="ECO:0007669"/>
    <property type="project" value="InterPro"/>
</dbReference>
<dbReference type="InterPro" id="IPR032260">
    <property type="entry name" value="DUF5060"/>
</dbReference>
<dbReference type="AlphaFoldDB" id="A0A6J4JWQ9"/>
<name>A0A6J4JWQ9_9BACT</name>
<dbReference type="InterPro" id="IPR001547">
    <property type="entry name" value="Glyco_hydro_5"/>
</dbReference>
<dbReference type="Pfam" id="PF16586">
    <property type="entry name" value="DUF5060"/>
    <property type="match status" value="1"/>
</dbReference>
<comment type="subcellular location">
    <subcellularLocation>
        <location evidence="2">Secreted</location>
    </subcellularLocation>
</comment>
<gene>
    <name evidence="11" type="ORF">AVDCRST_MAG63-4282</name>
</gene>
<dbReference type="InterPro" id="IPR017853">
    <property type="entry name" value="GH"/>
</dbReference>
<dbReference type="EMBL" id="CADCTO010000586">
    <property type="protein sequence ID" value="CAA9289545.1"/>
    <property type="molecule type" value="Genomic_DNA"/>
</dbReference>
<proteinExistence type="predicted"/>
<feature type="domain" description="DUF5060" evidence="10">
    <location>
        <begin position="37"/>
        <end position="119"/>
    </location>
</feature>
<dbReference type="Gene3D" id="3.20.20.80">
    <property type="entry name" value="Glycosidases"/>
    <property type="match status" value="1"/>
</dbReference>
<keyword evidence="5 8" id="KW-0732">Signal</keyword>
<evidence type="ECO:0000313" key="11">
    <source>
        <dbReference type="EMBL" id="CAA9289545.1"/>
    </source>
</evidence>
<evidence type="ECO:0000259" key="10">
    <source>
        <dbReference type="Pfam" id="PF16586"/>
    </source>
</evidence>
<keyword evidence="6" id="KW-0378">Hydrolase</keyword>
<dbReference type="EC" id="3.2.1.78" evidence="3"/>
<feature type="domain" description="Glycoside hydrolase family 5" evidence="9">
    <location>
        <begin position="162"/>
        <end position="401"/>
    </location>
</feature>
<keyword evidence="7" id="KW-0326">Glycosidase</keyword>
<evidence type="ECO:0000259" key="9">
    <source>
        <dbReference type="Pfam" id="PF00150"/>
    </source>
</evidence>
<evidence type="ECO:0000256" key="4">
    <source>
        <dbReference type="ARBA" id="ARBA00022525"/>
    </source>
</evidence>
<sequence>MTRFPLLLLCLLASVSTATAAPAVTVRTHTTARPPSAYDRVVLTVALNTTYANPFDPDEIAVDAVATGPGRRALRIPGFWYQDFRRDKNADGSERLVADGAPGWRVRFCPPAPGNWRIVVEAKDRTGTGRSTPLTLAVAPSKDPGFVRRAPNNGRYFQFESGTPYFLVGENVCWAGNRGLADYEEWFPALGKAGGNFARIWMGLFRPIETKESGLGRYDLANAYYYDAILDLAEENGLYCMFAFGTYSEFTTGGFFNEGRWPVNPYNKAVGGPAEKPDDFFTDAAARAFYKRRLRYLIARYGAHTNLAFWEFWNEKGGPASWFREMATYLKTNDPYKHLVTNSYTTTGEADVWNIPQMDLTQTHRYGDEGSLRDIAPVIAQDARAHDVFKKPHLMGEFGISWRGSDNQFDPKGTATNLHNGLWAGALSGYAGGAAIWWWDNYIHPKRPECDTACKLSWTINGRHYHPDTLYAHFTGVARFARTIDWPRRRFEPVYIAAPTATTKGAETFTDLVLAPTEGWGAKPTGTVIVGRDGATRGGSLLSHLFGPNKPELRAPLTLAVDLPKAARLVVRVATVSVKADLRVSVDGKPVGRFPFDASPEGPKGYESTKQFPEYGGIYQAVFNKDVSFAIPAGKHTVTLENTEGDWLQMAALTFQGARSSRYPALRTYALSDAPSGETLLWLQDPESNWASDREGVVPKTYTGIAVRVPVSRPGRYRLEWWHTRIGRVLRSETAAVHAGVLSLTVPTFVRDVALRVAPSSPGVRRP</sequence>
<dbReference type="GO" id="GO:0016985">
    <property type="term" value="F:mannan endo-1,4-beta-mannosidase activity"/>
    <property type="evidence" value="ECO:0007669"/>
    <property type="project" value="TreeGrafter"/>
</dbReference>
<organism evidence="11">
    <name type="scientific">uncultured Armatimonadetes bacterium</name>
    <dbReference type="NCBI Taxonomy" id="157466"/>
    <lineage>
        <taxon>Bacteria</taxon>
        <taxon>Bacillati</taxon>
        <taxon>Armatimonadota</taxon>
        <taxon>environmental samples</taxon>
    </lineage>
</organism>
<dbReference type="GO" id="GO:0005576">
    <property type="term" value="C:extracellular region"/>
    <property type="evidence" value="ECO:0007669"/>
    <property type="project" value="UniProtKB-SubCell"/>
</dbReference>
<evidence type="ECO:0000256" key="7">
    <source>
        <dbReference type="ARBA" id="ARBA00023295"/>
    </source>
</evidence>
<protein>
    <recommendedName>
        <fullName evidence="3">mannan endo-1,4-beta-mannosidase</fullName>
        <ecNumber evidence="3">3.2.1.78</ecNumber>
    </recommendedName>
</protein>
<reference evidence="11" key="1">
    <citation type="submission" date="2020-02" db="EMBL/GenBank/DDBJ databases">
        <authorList>
            <person name="Meier V. D."/>
        </authorList>
    </citation>
    <scope>NUCLEOTIDE SEQUENCE</scope>
    <source>
        <strain evidence="11">AVDCRST_MAG63</strain>
    </source>
</reference>
<dbReference type="PANTHER" id="PTHR31451:SF39">
    <property type="entry name" value="MANNAN ENDO-1,4-BETA-MANNOSIDASE 1"/>
    <property type="match status" value="1"/>
</dbReference>
<dbReference type="PANTHER" id="PTHR31451">
    <property type="match status" value="1"/>
</dbReference>
<dbReference type="SUPFAM" id="SSF51445">
    <property type="entry name" value="(Trans)glycosidases"/>
    <property type="match status" value="1"/>
</dbReference>
<evidence type="ECO:0000256" key="6">
    <source>
        <dbReference type="ARBA" id="ARBA00022801"/>
    </source>
</evidence>
<comment type="catalytic activity">
    <reaction evidence="1">
        <text>Random hydrolysis of (1-&gt;4)-beta-D-mannosidic linkages in mannans, galactomannans and glucomannans.</text>
        <dbReference type="EC" id="3.2.1.78"/>
    </reaction>
</comment>
<dbReference type="Gene3D" id="2.60.120.260">
    <property type="entry name" value="Galactose-binding domain-like"/>
    <property type="match status" value="1"/>
</dbReference>
<evidence type="ECO:0000256" key="2">
    <source>
        <dbReference type="ARBA" id="ARBA00004613"/>
    </source>
</evidence>
<dbReference type="InterPro" id="IPR045053">
    <property type="entry name" value="MAN-like"/>
</dbReference>
<dbReference type="Pfam" id="PF00150">
    <property type="entry name" value="Cellulase"/>
    <property type="match status" value="1"/>
</dbReference>